<dbReference type="CDD" id="cd02968">
    <property type="entry name" value="SCO"/>
    <property type="match status" value="1"/>
</dbReference>
<comment type="caution">
    <text evidence="5">The sequence shown here is derived from an EMBL/GenBank/DDBJ whole genome shotgun (WGS) entry which is preliminary data.</text>
</comment>
<feature type="binding site" evidence="3">
    <location>
        <position position="166"/>
    </location>
    <ligand>
        <name>Cu cation</name>
        <dbReference type="ChEBI" id="CHEBI:23378"/>
    </ligand>
</feature>
<dbReference type="PANTHER" id="PTHR12151:SF25">
    <property type="entry name" value="LINALOOL DEHYDRATASE_ISOMERASE DOMAIN-CONTAINING PROTEIN"/>
    <property type="match status" value="1"/>
</dbReference>
<dbReference type="AlphaFoldDB" id="A0A5J5GFL6"/>
<comment type="similarity">
    <text evidence="1">Belongs to the SCO1/2 family.</text>
</comment>
<dbReference type="InterPro" id="IPR036249">
    <property type="entry name" value="Thioredoxin-like_sf"/>
</dbReference>
<dbReference type="InterPro" id="IPR003782">
    <property type="entry name" value="SCO1/SenC"/>
</dbReference>
<evidence type="ECO:0000313" key="6">
    <source>
        <dbReference type="Proteomes" id="UP000326554"/>
    </source>
</evidence>
<evidence type="ECO:0000256" key="4">
    <source>
        <dbReference type="PIRSR" id="PIRSR603782-2"/>
    </source>
</evidence>
<feature type="binding site" evidence="3">
    <location>
        <position position="82"/>
    </location>
    <ligand>
        <name>Cu cation</name>
        <dbReference type="ChEBI" id="CHEBI:23378"/>
    </ligand>
</feature>
<accession>A0A5J5GFL6</accession>
<dbReference type="EMBL" id="VYQE01000004">
    <property type="protein sequence ID" value="KAA9006800.1"/>
    <property type="molecule type" value="Genomic_DNA"/>
</dbReference>
<dbReference type="PANTHER" id="PTHR12151">
    <property type="entry name" value="ELECTRON TRANSPORT PROTIN SCO1/SENC FAMILY MEMBER"/>
    <property type="match status" value="1"/>
</dbReference>
<evidence type="ECO:0000256" key="2">
    <source>
        <dbReference type="ARBA" id="ARBA00023008"/>
    </source>
</evidence>
<gene>
    <name evidence="5" type="ORF">F3S47_13555</name>
</gene>
<organism evidence="5 6">
    <name type="scientific">Histidinibacterium aquaticum</name>
    <dbReference type="NCBI Taxonomy" id="2613962"/>
    <lineage>
        <taxon>Bacteria</taxon>
        <taxon>Pseudomonadati</taxon>
        <taxon>Pseudomonadota</taxon>
        <taxon>Alphaproteobacteria</taxon>
        <taxon>Rhodobacterales</taxon>
        <taxon>Paracoccaceae</taxon>
        <taxon>Histidinibacterium</taxon>
    </lineage>
</organism>
<dbReference type="RefSeq" id="WP_150445818.1">
    <property type="nucleotide sequence ID" value="NZ_VYQE01000004.1"/>
</dbReference>
<dbReference type="FunFam" id="3.40.30.10:FF:000013">
    <property type="entry name" value="Blast:Protein SCO1 homolog, mitochondrial"/>
    <property type="match status" value="1"/>
</dbReference>
<keyword evidence="2 3" id="KW-0186">Copper</keyword>
<reference evidence="5 6" key="1">
    <citation type="submission" date="2019-09" db="EMBL/GenBank/DDBJ databases">
        <authorList>
            <person name="Park J.-S."/>
            <person name="Choi H.-J."/>
        </authorList>
    </citation>
    <scope>NUCLEOTIDE SEQUENCE [LARGE SCALE GENOMIC DNA]</scope>
    <source>
        <strain evidence="5 6">176SS1-4</strain>
    </source>
</reference>
<dbReference type="Pfam" id="PF02630">
    <property type="entry name" value="SCO1-SenC"/>
    <property type="match status" value="1"/>
</dbReference>
<keyword evidence="6" id="KW-1185">Reference proteome</keyword>
<evidence type="ECO:0000256" key="1">
    <source>
        <dbReference type="ARBA" id="ARBA00010996"/>
    </source>
</evidence>
<feature type="binding site" evidence="3">
    <location>
        <position position="78"/>
    </location>
    <ligand>
        <name>Cu cation</name>
        <dbReference type="ChEBI" id="CHEBI:23378"/>
    </ligand>
</feature>
<proteinExistence type="inferred from homology"/>
<dbReference type="GO" id="GO:0046872">
    <property type="term" value="F:metal ion binding"/>
    <property type="evidence" value="ECO:0007669"/>
    <property type="project" value="UniProtKB-KW"/>
</dbReference>
<dbReference type="Proteomes" id="UP000326554">
    <property type="component" value="Unassembled WGS sequence"/>
</dbReference>
<protein>
    <submittedName>
        <fullName evidence="5">SCO family protein</fullName>
    </submittedName>
</protein>
<name>A0A5J5GFL6_9RHOB</name>
<keyword evidence="3" id="KW-0479">Metal-binding</keyword>
<evidence type="ECO:0000313" key="5">
    <source>
        <dbReference type="EMBL" id="KAA9006800.1"/>
    </source>
</evidence>
<dbReference type="SUPFAM" id="SSF52833">
    <property type="entry name" value="Thioredoxin-like"/>
    <property type="match status" value="1"/>
</dbReference>
<feature type="disulfide bond" description="Redox-active" evidence="4">
    <location>
        <begin position="78"/>
        <end position="82"/>
    </location>
</feature>
<dbReference type="Gene3D" id="3.40.30.10">
    <property type="entry name" value="Glutaredoxin"/>
    <property type="match status" value="1"/>
</dbReference>
<keyword evidence="4" id="KW-1015">Disulfide bond</keyword>
<sequence>MKTGVIAAGAAAGVIAIVGGTWAWTVMQGGELADCVQGQVAGGDLGGPFTLVSETGETVTDEDVVTEPTLLYFGYTFCPDVCPLDSARNAQALDLLQEQGIDAKAAFVTVDPARDTVEVVDRYTENFHEDMIGLTGSPEQVKEAADAYRVYYQAQEAEDDYYLVDHTAFTYLVMPEEGFVTFFRRDATPEAVAESTQCVVETLN</sequence>
<evidence type="ECO:0000256" key="3">
    <source>
        <dbReference type="PIRSR" id="PIRSR603782-1"/>
    </source>
</evidence>